<dbReference type="STRING" id="983966.A0A0H5BYL5"/>
<evidence type="ECO:0000313" key="4">
    <source>
        <dbReference type="Proteomes" id="UP000094389"/>
    </source>
</evidence>
<reference evidence="1" key="1">
    <citation type="submission" date="2014-12" db="EMBL/GenBank/DDBJ databases">
        <authorList>
            <person name="Jaenicke S."/>
        </authorList>
    </citation>
    <scope>NUCLEOTIDE SEQUENCE [LARGE SCALE GENOMIC DNA]</scope>
    <source>
        <strain evidence="1">CBS1600</strain>
    </source>
</reference>
<dbReference type="OMA" id="VKRTNWS"/>
<protein>
    <submittedName>
        <fullName evidence="1">HRQ2 protein</fullName>
    </submittedName>
</protein>
<dbReference type="GeneID" id="30991415"/>
<accession>A0A0H5BYL5</accession>
<evidence type="ECO:0000313" key="3">
    <source>
        <dbReference type="Proteomes" id="UP000038830"/>
    </source>
</evidence>
<dbReference type="AlphaFoldDB" id="A0A0H5BYL5"/>
<dbReference type="RefSeq" id="XP_020072764.1">
    <property type="nucleotide sequence ID" value="XM_020217019.1"/>
</dbReference>
<evidence type="ECO:0000313" key="1">
    <source>
        <dbReference type="EMBL" id="CEP20446.1"/>
    </source>
</evidence>
<proteinExistence type="predicted"/>
<evidence type="ECO:0000313" key="2">
    <source>
        <dbReference type="EMBL" id="ODV75725.1"/>
    </source>
</evidence>
<accession>A0A1E4S884</accession>
<reference evidence="3" key="2">
    <citation type="journal article" date="2015" name="J. Biotechnol.">
        <title>The structure of the Cyberlindnera jadinii genome and its relation to Candida utilis analyzed by the occurrence of single nucleotide polymorphisms.</title>
        <authorList>
            <person name="Rupp O."/>
            <person name="Brinkrolf K."/>
            <person name="Buerth C."/>
            <person name="Kunigo M."/>
            <person name="Schneider J."/>
            <person name="Jaenicke S."/>
            <person name="Goesmann A."/>
            <person name="Puehler A."/>
            <person name="Jaeger K.-E."/>
            <person name="Ernst J.F."/>
        </authorList>
    </citation>
    <scope>NUCLEOTIDE SEQUENCE [LARGE SCALE GENOMIC DNA]</scope>
    <source>
        <strain evidence="3">ATCC 18201 / CBS 1600 / BCRC 20928 / JCM 3617 / NBRC 0987 / NRRL Y-1542</strain>
    </source>
</reference>
<dbReference type="EMBL" id="CDQK01000001">
    <property type="protein sequence ID" value="CEP20446.1"/>
    <property type="molecule type" value="Genomic_DNA"/>
</dbReference>
<dbReference type="EMBL" id="KV453925">
    <property type="protein sequence ID" value="ODV75725.1"/>
    <property type="molecule type" value="Genomic_DNA"/>
</dbReference>
<organism evidence="1 3">
    <name type="scientific">Cyberlindnera jadinii (strain ATCC 18201 / CBS 1600 / BCRC 20928 / JCM 3617 / NBRC 0987 / NRRL Y-1542)</name>
    <name type="common">Torula yeast</name>
    <name type="synonym">Candida utilis</name>
    <dbReference type="NCBI Taxonomy" id="983966"/>
    <lineage>
        <taxon>Eukaryota</taxon>
        <taxon>Fungi</taxon>
        <taxon>Dikarya</taxon>
        <taxon>Ascomycota</taxon>
        <taxon>Saccharomycotina</taxon>
        <taxon>Saccharomycetes</taxon>
        <taxon>Phaffomycetales</taxon>
        <taxon>Phaffomycetaceae</taxon>
        <taxon>Cyberlindnera</taxon>
    </lineage>
</organism>
<name>A0A0H5BYL5_CYBJN</name>
<keyword evidence="4" id="KW-1185">Reference proteome</keyword>
<gene>
    <name evidence="1" type="primary">HRQ2</name>
    <name evidence="1" type="ORF">BN1211_0318</name>
    <name evidence="2" type="ORF">CYBJADRAFT_181943</name>
</gene>
<dbReference type="Proteomes" id="UP000038830">
    <property type="component" value="Unassembled WGS sequence"/>
</dbReference>
<sequence length="422" mass="48097">MSVASLDLSTSSLLHKGLTLPLLGYLVYKLFDESARSVVKETLAGPFRGGSKESKANGTSKPVSVTTKIHGGIETPVFEELQITPSDPEIQWSEKEPLRYRPFKKGEYKMVMGIRNLDPSEWLLIENTYKHYTDLKKSEVDDPFLRKHTVYLSEMGVDAMVELYETIVSFLLGRYPQYFSVKGDKLYNSLRDEYIPLDPNSVEDKENLVAYLGHTVEEDFVVLLQDPDNHDGSEEYCLQAVFFGFAAGFDPLERFGVPLTSLHGPVPDYKSKLRPQMNRFFDKLKPYKFVTRSNWAIQTHNKIFTMGDNKGKEDEEIESLDPDKLDFKREVFFRSERQVLTRLPKTGAIIFTVRQFLVPMSDIRDEGLGEELIGGIELMQEHIGQYKRRPAWGPAVLSYLKGESNGCEKPDIGPICIGRPEL</sequence>
<dbReference type="InterPro" id="IPR021848">
    <property type="entry name" value="HODM_asu-like"/>
</dbReference>
<dbReference type="Pfam" id="PF11927">
    <property type="entry name" value="HODM_asu-like"/>
    <property type="match status" value="1"/>
</dbReference>
<dbReference type="Proteomes" id="UP000094389">
    <property type="component" value="Unassembled WGS sequence"/>
</dbReference>
<dbReference type="OrthoDB" id="5043642at2759"/>
<reference evidence="2 4" key="3">
    <citation type="journal article" date="2016" name="Proc. Natl. Acad. Sci. U.S.A.">
        <title>Comparative genomics of biotechnologically important yeasts.</title>
        <authorList>
            <person name="Riley R."/>
            <person name="Haridas S."/>
            <person name="Wolfe K.H."/>
            <person name="Lopes M.R."/>
            <person name="Hittinger C.T."/>
            <person name="Goeker M."/>
            <person name="Salamov A.A."/>
            <person name="Wisecaver J.H."/>
            <person name="Long T.M."/>
            <person name="Calvey C.H."/>
            <person name="Aerts A.L."/>
            <person name="Barry K.W."/>
            <person name="Choi C."/>
            <person name="Clum A."/>
            <person name="Coughlan A.Y."/>
            <person name="Deshpande S."/>
            <person name="Douglass A.P."/>
            <person name="Hanson S.J."/>
            <person name="Klenk H.-P."/>
            <person name="LaButti K.M."/>
            <person name="Lapidus A."/>
            <person name="Lindquist E.A."/>
            <person name="Lipzen A.M."/>
            <person name="Meier-Kolthoff J.P."/>
            <person name="Ohm R.A."/>
            <person name="Otillar R.P."/>
            <person name="Pangilinan J.L."/>
            <person name="Peng Y."/>
            <person name="Rokas A."/>
            <person name="Rosa C.A."/>
            <person name="Scheuner C."/>
            <person name="Sibirny A.A."/>
            <person name="Slot J.C."/>
            <person name="Stielow J.B."/>
            <person name="Sun H."/>
            <person name="Kurtzman C.P."/>
            <person name="Blackwell M."/>
            <person name="Grigoriev I.V."/>
            <person name="Jeffries T.W."/>
        </authorList>
    </citation>
    <scope>NUCLEOTIDE SEQUENCE [LARGE SCALE GENOMIC DNA]</scope>
    <source>
        <strain evidence="4">ATCC 18201 / CBS 1600 / BCRC 20928 / JCM 3617 / NBRC 0987 / NRRL Y-1542</strain>
        <strain evidence="2">NRRL Y-1542</strain>
    </source>
</reference>